<dbReference type="AlphaFoldDB" id="A0A4S4A4E8"/>
<accession>A0A4S4A4E8</accession>
<keyword evidence="3" id="KW-1185">Reference proteome</keyword>
<evidence type="ECO:0000313" key="3">
    <source>
        <dbReference type="Proteomes" id="UP000307507"/>
    </source>
</evidence>
<dbReference type="Proteomes" id="UP000307507">
    <property type="component" value="Unassembled WGS sequence"/>
</dbReference>
<feature type="domain" description="YchJ-like middle NTF2-like" evidence="1">
    <location>
        <begin position="29"/>
        <end position="122"/>
    </location>
</feature>
<protein>
    <recommendedName>
        <fullName evidence="1">YchJ-like middle NTF2-like domain-containing protein</fullName>
    </recommendedName>
</protein>
<dbReference type="RefSeq" id="WP_136401887.1">
    <property type="nucleotide sequence ID" value="NZ_SSNZ01000001.1"/>
</dbReference>
<dbReference type="InterPro" id="IPR032710">
    <property type="entry name" value="NTF2-like_dom_sf"/>
</dbReference>
<sequence>MLTNCYCGNLIPFSDCCEPYIKGIKAAPTAETLMRSRYSAYAVHAIEYLLKTTHISQRKYHSKKDIEQWAVSNQWVKLEVLQATEKTVEFKAYFLDDQLQPQVHHEKSTFKQQNGHWFYVDGKFY</sequence>
<dbReference type="OrthoDB" id="21421at2"/>
<dbReference type="InterPro" id="IPR048469">
    <property type="entry name" value="YchJ-like_M"/>
</dbReference>
<dbReference type="SUPFAM" id="SSF54427">
    <property type="entry name" value="NTF2-like"/>
    <property type="match status" value="1"/>
</dbReference>
<dbReference type="PANTHER" id="PTHR33747:SF1">
    <property type="entry name" value="ADENYLATE CYCLASE-ASSOCIATED CAP C-TERMINAL DOMAIN-CONTAINING PROTEIN"/>
    <property type="match status" value="1"/>
</dbReference>
<gene>
    <name evidence="2" type="ORF">E6C50_03945</name>
</gene>
<dbReference type="PANTHER" id="PTHR33747">
    <property type="entry name" value="UPF0225 PROTEIN SCO1677"/>
    <property type="match status" value="1"/>
</dbReference>
<reference evidence="2" key="1">
    <citation type="submission" date="2019-04" db="EMBL/GenBank/DDBJ databases">
        <title>Flavobacterium sp. nov. isolated from construction timber.</title>
        <authorList>
            <person name="Lin S.-Y."/>
            <person name="Chang C.-T."/>
            <person name="Young C.-C."/>
        </authorList>
    </citation>
    <scope>NUCLEOTIDE SEQUENCE [LARGE SCALE GENOMIC DNA]</scope>
    <source>
        <strain evidence="2">CC-CTC003</strain>
    </source>
</reference>
<evidence type="ECO:0000259" key="1">
    <source>
        <dbReference type="Pfam" id="PF17775"/>
    </source>
</evidence>
<dbReference type="Gene3D" id="3.10.450.50">
    <property type="match status" value="1"/>
</dbReference>
<evidence type="ECO:0000313" key="2">
    <source>
        <dbReference type="EMBL" id="THF53364.1"/>
    </source>
</evidence>
<proteinExistence type="predicted"/>
<dbReference type="Pfam" id="PF17775">
    <property type="entry name" value="YchJ_M-like"/>
    <property type="match status" value="1"/>
</dbReference>
<name>A0A4S4A4E8_9FLAO</name>
<comment type="caution">
    <text evidence="2">The sequence shown here is derived from an EMBL/GenBank/DDBJ whole genome shotgun (WGS) entry which is preliminary data.</text>
</comment>
<organism evidence="2 3">
    <name type="scientific">Flavobacterium supellecticarium</name>
    <dbReference type="NCBI Taxonomy" id="2565924"/>
    <lineage>
        <taxon>Bacteria</taxon>
        <taxon>Pseudomonadati</taxon>
        <taxon>Bacteroidota</taxon>
        <taxon>Flavobacteriia</taxon>
        <taxon>Flavobacteriales</taxon>
        <taxon>Flavobacteriaceae</taxon>
        <taxon>Flavobacterium</taxon>
    </lineage>
</organism>
<dbReference type="EMBL" id="SSNZ01000001">
    <property type="protein sequence ID" value="THF53364.1"/>
    <property type="molecule type" value="Genomic_DNA"/>
</dbReference>